<dbReference type="AlphaFoldDB" id="A0A8J2KT40"/>
<keyword evidence="6" id="KW-1185">Reference proteome</keyword>
<reference evidence="5" key="1">
    <citation type="submission" date="2021-06" db="EMBL/GenBank/DDBJ databases">
        <authorList>
            <person name="Hodson N. C."/>
            <person name="Mongue J. A."/>
            <person name="Jaron S. K."/>
        </authorList>
    </citation>
    <scope>NUCLEOTIDE SEQUENCE</scope>
</reference>
<keyword evidence="3" id="KW-0812">Transmembrane</keyword>
<proteinExistence type="predicted"/>
<evidence type="ECO:0000313" key="5">
    <source>
        <dbReference type="EMBL" id="CAG7820370.1"/>
    </source>
</evidence>
<dbReference type="InterPro" id="IPR009398">
    <property type="entry name" value="Adcy_conserved_dom"/>
</dbReference>
<evidence type="ECO:0000259" key="4">
    <source>
        <dbReference type="Pfam" id="PF06327"/>
    </source>
</evidence>
<dbReference type="EMBL" id="CAJVCH010476423">
    <property type="protein sequence ID" value="CAG7820370.1"/>
    <property type="molecule type" value="Genomic_DNA"/>
</dbReference>
<evidence type="ECO:0000313" key="6">
    <source>
        <dbReference type="Proteomes" id="UP000708208"/>
    </source>
</evidence>
<keyword evidence="3" id="KW-0472">Membrane</keyword>
<name>A0A8J2KT40_9HEXA</name>
<dbReference type="PANTHER" id="PTHR45627:SF1">
    <property type="entry name" value="ADENYLATE CYCLASE TYPE 8"/>
    <property type="match status" value="1"/>
</dbReference>
<gene>
    <name evidence="5" type="ORF">AFUS01_LOCUS30762</name>
</gene>
<feature type="transmembrane region" description="Helical" evidence="3">
    <location>
        <begin position="75"/>
        <end position="94"/>
    </location>
</feature>
<dbReference type="Pfam" id="PF06327">
    <property type="entry name" value="Adcy_cons_dom"/>
    <property type="match status" value="1"/>
</dbReference>
<dbReference type="PANTHER" id="PTHR45627">
    <property type="entry name" value="ADENYLATE CYCLASE TYPE 1"/>
    <property type="match status" value="1"/>
</dbReference>
<dbReference type="Proteomes" id="UP000708208">
    <property type="component" value="Unassembled WGS sequence"/>
</dbReference>
<dbReference type="OrthoDB" id="60033at2759"/>
<evidence type="ECO:0000256" key="2">
    <source>
        <dbReference type="ARBA" id="ARBA00023239"/>
    </source>
</evidence>
<dbReference type="GO" id="GO:0006171">
    <property type="term" value="P:cAMP biosynthetic process"/>
    <property type="evidence" value="ECO:0007669"/>
    <property type="project" value="InterPro"/>
</dbReference>
<dbReference type="GO" id="GO:0007189">
    <property type="term" value="P:adenylate cyclase-activating G protein-coupled receptor signaling pathway"/>
    <property type="evidence" value="ECO:0007669"/>
    <property type="project" value="TreeGrafter"/>
</dbReference>
<feature type="transmembrane region" description="Helical" evidence="3">
    <location>
        <begin position="100"/>
        <end position="123"/>
    </location>
</feature>
<feature type="transmembrane region" description="Helical" evidence="3">
    <location>
        <begin position="144"/>
        <end position="163"/>
    </location>
</feature>
<dbReference type="GO" id="GO:0000166">
    <property type="term" value="F:nucleotide binding"/>
    <property type="evidence" value="ECO:0007669"/>
    <property type="project" value="UniProtKB-KW"/>
</dbReference>
<keyword evidence="3" id="KW-1133">Transmembrane helix</keyword>
<evidence type="ECO:0000256" key="1">
    <source>
        <dbReference type="ARBA" id="ARBA00022741"/>
    </source>
</evidence>
<feature type="domain" description="Adenylate cyclase conserved" evidence="4">
    <location>
        <begin position="20"/>
        <end position="71"/>
    </location>
</feature>
<protein>
    <recommendedName>
        <fullName evidence="4">Adenylate cyclase conserved domain-containing protein</fullName>
    </recommendedName>
</protein>
<evidence type="ECO:0000256" key="3">
    <source>
        <dbReference type="SAM" id="Phobius"/>
    </source>
</evidence>
<keyword evidence="1" id="KW-0547">Nucleotide-binding</keyword>
<accession>A0A8J2KT40</accession>
<keyword evidence="2" id="KW-0456">Lyase</keyword>
<dbReference type="GO" id="GO:0004016">
    <property type="term" value="F:adenylate cyclase activity"/>
    <property type="evidence" value="ECO:0007669"/>
    <property type="project" value="InterPro"/>
</dbReference>
<sequence length="166" mass="18981">MENTSSDYEGTNYSSSRSVTWSMDEMDYLMDHCIEIDSNRRMREQFIKPIQLTFRDQQLEAEFCQLKEDTFKSNVLCVFILWFFVAASLAVVIPRNKISIASLTAASFMITSCLVLVMANEFPSLPKKLIKFSSSFSLRRRDRSLFVIFIITTLALATGLNIVSVS</sequence>
<organism evidence="5 6">
    <name type="scientific">Allacma fusca</name>
    <dbReference type="NCBI Taxonomy" id="39272"/>
    <lineage>
        <taxon>Eukaryota</taxon>
        <taxon>Metazoa</taxon>
        <taxon>Ecdysozoa</taxon>
        <taxon>Arthropoda</taxon>
        <taxon>Hexapoda</taxon>
        <taxon>Collembola</taxon>
        <taxon>Symphypleona</taxon>
        <taxon>Sminthuridae</taxon>
        <taxon>Allacma</taxon>
    </lineage>
</organism>
<comment type="caution">
    <text evidence="5">The sequence shown here is derived from an EMBL/GenBank/DDBJ whole genome shotgun (WGS) entry which is preliminary data.</text>
</comment>
<dbReference type="GO" id="GO:0005886">
    <property type="term" value="C:plasma membrane"/>
    <property type="evidence" value="ECO:0007669"/>
    <property type="project" value="InterPro"/>
</dbReference>